<feature type="region of interest" description="Disordered" evidence="7">
    <location>
        <begin position="296"/>
        <end position="419"/>
    </location>
</feature>
<evidence type="ECO:0000256" key="3">
    <source>
        <dbReference type="ARBA" id="ARBA00022692"/>
    </source>
</evidence>
<dbReference type="SUPFAM" id="SSF103473">
    <property type="entry name" value="MFS general substrate transporter"/>
    <property type="match status" value="1"/>
</dbReference>
<name>A0AAN6GZ43_9PEZI</name>
<keyword evidence="10" id="KW-1185">Reference proteome</keyword>
<feature type="compositionally biased region" description="Basic and acidic residues" evidence="7">
    <location>
        <begin position="302"/>
        <end position="323"/>
    </location>
</feature>
<keyword evidence="6" id="KW-0175">Coiled coil</keyword>
<evidence type="ECO:0000256" key="6">
    <source>
        <dbReference type="SAM" id="Coils"/>
    </source>
</evidence>
<protein>
    <submittedName>
        <fullName evidence="9">Uncharacterized protein</fullName>
    </submittedName>
</protein>
<organism evidence="9 10">
    <name type="scientific">Friedmanniomyces endolithicus</name>
    <dbReference type="NCBI Taxonomy" id="329885"/>
    <lineage>
        <taxon>Eukaryota</taxon>
        <taxon>Fungi</taxon>
        <taxon>Dikarya</taxon>
        <taxon>Ascomycota</taxon>
        <taxon>Pezizomycotina</taxon>
        <taxon>Dothideomycetes</taxon>
        <taxon>Dothideomycetidae</taxon>
        <taxon>Mycosphaerellales</taxon>
        <taxon>Teratosphaeriaceae</taxon>
        <taxon>Friedmanniomyces</taxon>
    </lineage>
</organism>
<proteinExistence type="predicted"/>
<feature type="transmembrane region" description="Helical" evidence="8">
    <location>
        <begin position="200"/>
        <end position="224"/>
    </location>
</feature>
<evidence type="ECO:0000313" key="9">
    <source>
        <dbReference type="EMBL" id="KAK0951010.1"/>
    </source>
</evidence>
<gene>
    <name evidence="9" type="ORF">LTR91_025266</name>
</gene>
<keyword evidence="3 8" id="KW-0812">Transmembrane</keyword>
<feature type="coiled-coil region" evidence="6">
    <location>
        <begin position="500"/>
        <end position="541"/>
    </location>
</feature>
<dbReference type="EMBL" id="JAUJLE010000744">
    <property type="protein sequence ID" value="KAK0951010.1"/>
    <property type="molecule type" value="Genomic_DNA"/>
</dbReference>
<keyword evidence="4 8" id="KW-1133">Transmembrane helix</keyword>
<comment type="subcellular location">
    <subcellularLocation>
        <location evidence="1">Membrane</location>
        <topology evidence="1">Multi-pass membrane protein</topology>
    </subcellularLocation>
</comment>
<feature type="compositionally biased region" description="Basic and acidic residues" evidence="7">
    <location>
        <begin position="392"/>
        <end position="419"/>
    </location>
</feature>
<evidence type="ECO:0000256" key="2">
    <source>
        <dbReference type="ARBA" id="ARBA00022448"/>
    </source>
</evidence>
<sequence length="614" mass="69804">MGFIACILSFFLQKESYGPVILVEKAAHLRRMTKNWAIHAQQDEVEVDLAELLKEEFVLSHPDPLDLADHPTYHGPLIFHLRHTVPQPGRIRASLWTGVSGLPYFGLIIGMFFGFLSVLATQPAYVRKLKANNNIPVLEWRLPLTMVGGIIFAAGVFWFGWGGYMKSTPWIVPTLAGLFLGFGIYTVFLQRLNYIIDAYLMFAASAIAANTIMRSIFGAVFPLFAYYMFEGIGMEWGMTFLGCLVAVFPLFAYYMFEGIGMEWGMTFLSCLATVFIPVPFVFYFYGKRIRVKSKFAPAPDNQQDKRRDEKARLVGDTGRHDGGSGDGQATASGSSGGSDEPEKKRKEEPPISFDHLLRRDNKGPDSSRRGSATPPQREDGEWWYQRQLQAQAEREARRRVKPEDGTKAKAENAKRDEELRRSLKQVEELGISSTRQFDDTYYTTLEKVSILRSPVASLQQLAEESKKIRGQFDEDTRKLEEDTTKTLEGFKNFEGQEGTIDELVEKLKTSKSDTEKLDERLESARKRVEAFERREREERSKRRKQWHATWGMLVGVIVLIVAILVFKHRRHLVEDHDLSRELAAGVAAVRMPTVLQAKPSPSENPYLSQLFDSL</sequence>
<feature type="transmembrane region" description="Helical" evidence="8">
    <location>
        <begin position="546"/>
        <end position="566"/>
    </location>
</feature>
<dbReference type="PANTHER" id="PTHR23502:SF31">
    <property type="entry name" value="POLYAMINE TRANSPORTER 1"/>
    <property type="match status" value="1"/>
</dbReference>
<evidence type="ECO:0000313" key="10">
    <source>
        <dbReference type="Proteomes" id="UP001175353"/>
    </source>
</evidence>
<accession>A0AAN6GZ43</accession>
<dbReference type="GO" id="GO:0022857">
    <property type="term" value="F:transmembrane transporter activity"/>
    <property type="evidence" value="ECO:0007669"/>
    <property type="project" value="TreeGrafter"/>
</dbReference>
<feature type="transmembrane region" description="Helical" evidence="8">
    <location>
        <begin position="236"/>
        <end position="256"/>
    </location>
</feature>
<comment type="caution">
    <text evidence="9">The sequence shown here is derived from an EMBL/GenBank/DDBJ whole genome shotgun (WGS) entry which is preliminary data.</text>
</comment>
<reference evidence="9" key="1">
    <citation type="submission" date="2023-06" db="EMBL/GenBank/DDBJ databases">
        <title>Black Yeasts Isolated from many extreme environments.</title>
        <authorList>
            <person name="Coleine C."/>
            <person name="Stajich J.E."/>
            <person name="Selbmann L."/>
        </authorList>
    </citation>
    <scope>NUCLEOTIDE SEQUENCE</scope>
    <source>
        <strain evidence="9">CCFEE 5200</strain>
    </source>
</reference>
<dbReference type="PANTHER" id="PTHR23502">
    <property type="entry name" value="MAJOR FACILITATOR SUPERFAMILY"/>
    <property type="match status" value="1"/>
</dbReference>
<evidence type="ECO:0000256" key="1">
    <source>
        <dbReference type="ARBA" id="ARBA00004141"/>
    </source>
</evidence>
<feature type="transmembrane region" description="Helical" evidence="8">
    <location>
        <begin position="102"/>
        <end position="121"/>
    </location>
</feature>
<evidence type="ECO:0000256" key="5">
    <source>
        <dbReference type="ARBA" id="ARBA00023136"/>
    </source>
</evidence>
<evidence type="ECO:0000256" key="8">
    <source>
        <dbReference type="SAM" id="Phobius"/>
    </source>
</evidence>
<dbReference type="GO" id="GO:0005886">
    <property type="term" value="C:plasma membrane"/>
    <property type="evidence" value="ECO:0007669"/>
    <property type="project" value="TreeGrafter"/>
</dbReference>
<feature type="transmembrane region" description="Helical" evidence="8">
    <location>
        <begin position="263"/>
        <end position="285"/>
    </location>
</feature>
<feature type="transmembrane region" description="Helical" evidence="8">
    <location>
        <begin position="170"/>
        <end position="188"/>
    </location>
</feature>
<dbReference type="Proteomes" id="UP001175353">
    <property type="component" value="Unassembled WGS sequence"/>
</dbReference>
<dbReference type="AlphaFoldDB" id="A0AAN6GZ43"/>
<keyword evidence="2" id="KW-0813">Transport</keyword>
<feature type="compositionally biased region" description="Basic and acidic residues" evidence="7">
    <location>
        <begin position="340"/>
        <end position="368"/>
    </location>
</feature>
<feature type="transmembrane region" description="Helical" evidence="8">
    <location>
        <begin position="142"/>
        <end position="164"/>
    </location>
</feature>
<evidence type="ECO:0000256" key="7">
    <source>
        <dbReference type="SAM" id="MobiDB-lite"/>
    </source>
</evidence>
<dbReference type="InterPro" id="IPR036259">
    <property type="entry name" value="MFS_trans_sf"/>
</dbReference>
<evidence type="ECO:0000256" key="4">
    <source>
        <dbReference type="ARBA" id="ARBA00022989"/>
    </source>
</evidence>
<dbReference type="Gene3D" id="1.20.1250.20">
    <property type="entry name" value="MFS general substrate transporter like domains"/>
    <property type="match status" value="1"/>
</dbReference>
<keyword evidence="5 8" id="KW-0472">Membrane</keyword>